<comment type="similarity">
    <text evidence="1">Belongs to the bactofilin family.</text>
</comment>
<dbReference type="RefSeq" id="WP_002675467.1">
    <property type="nucleotide sequence ID" value="NZ_CP085961.1"/>
</dbReference>
<name>A0A2X2RK26_CAPOC</name>
<dbReference type="AlphaFoldDB" id="A0A2X2RK26"/>
<accession>A0A2X2RK26</accession>
<gene>
    <name evidence="2" type="ORF">NCTC11546_01958</name>
</gene>
<evidence type="ECO:0000313" key="2">
    <source>
        <dbReference type="EMBL" id="SQA78717.1"/>
    </source>
</evidence>
<evidence type="ECO:0000256" key="1">
    <source>
        <dbReference type="ARBA" id="ARBA00044755"/>
    </source>
</evidence>
<protein>
    <submittedName>
        <fullName evidence="2">Polymer-forming cytoskeletal</fullName>
    </submittedName>
</protein>
<reference evidence="2 3" key="1">
    <citation type="submission" date="2018-06" db="EMBL/GenBank/DDBJ databases">
        <authorList>
            <consortium name="Pathogen Informatics"/>
            <person name="Doyle S."/>
        </authorList>
    </citation>
    <scope>NUCLEOTIDE SEQUENCE [LARGE SCALE GENOMIC DNA]</scope>
    <source>
        <strain evidence="2 3">NCTC11546</strain>
    </source>
</reference>
<evidence type="ECO:0000313" key="3">
    <source>
        <dbReference type="Proteomes" id="UP000249891"/>
    </source>
</evidence>
<dbReference type="EMBL" id="UARG01000017">
    <property type="protein sequence ID" value="SQA78717.1"/>
    <property type="molecule type" value="Genomic_DNA"/>
</dbReference>
<dbReference type="PANTHER" id="PTHR35024">
    <property type="entry name" value="HYPOTHETICAL CYTOSOLIC PROTEIN"/>
    <property type="match status" value="1"/>
</dbReference>
<dbReference type="InterPro" id="IPR007607">
    <property type="entry name" value="BacA/B"/>
</dbReference>
<proteinExistence type="inferred from homology"/>
<dbReference type="Proteomes" id="UP000249891">
    <property type="component" value="Unassembled WGS sequence"/>
</dbReference>
<dbReference type="PANTHER" id="PTHR35024:SF4">
    <property type="entry name" value="POLYMER-FORMING CYTOSKELETAL PROTEIN"/>
    <property type="match status" value="1"/>
</dbReference>
<dbReference type="Pfam" id="PF04519">
    <property type="entry name" value="Bactofilin"/>
    <property type="match status" value="1"/>
</dbReference>
<organism evidence="2 3">
    <name type="scientific">Capnocytophaga ochracea</name>
    <dbReference type="NCBI Taxonomy" id="1018"/>
    <lineage>
        <taxon>Bacteria</taxon>
        <taxon>Pseudomonadati</taxon>
        <taxon>Bacteroidota</taxon>
        <taxon>Flavobacteriia</taxon>
        <taxon>Flavobacteriales</taxon>
        <taxon>Flavobacteriaceae</taxon>
        <taxon>Capnocytophaga</taxon>
    </lineage>
</organism>
<sequence>MAIFNKERDNKKIIMAAENPTGSSNRIVTETKFKGEINSKSDFRIDGEVEGTFQTSGKLVVGRTGVIKGTVICENADIEGKITGTLKVSSILSLKSTAVVEGEVYVDKLSIEPGAVFNVSCSMKGGKNSFTINEKPQAPLTAEKQPPK</sequence>